<dbReference type="GO" id="GO:0016787">
    <property type="term" value="F:hydrolase activity"/>
    <property type="evidence" value="ECO:0007669"/>
    <property type="project" value="UniProtKB-KW"/>
</dbReference>
<dbReference type="RefSeq" id="WP_184844301.1">
    <property type="nucleotide sequence ID" value="NZ_JACHMN010000003.1"/>
</dbReference>
<dbReference type="Gene3D" id="3.40.50.1240">
    <property type="entry name" value="Phosphoglycerate mutase-like"/>
    <property type="match status" value="1"/>
</dbReference>
<accession>A0A841C1W0</accession>
<proteinExistence type="predicted"/>
<protein>
    <submittedName>
        <fullName evidence="1">Phosphohistidine phosphatase</fullName>
        <ecNumber evidence="1">3.1.3.-</ecNumber>
    </submittedName>
</protein>
<dbReference type="InterPro" id="IPR029033">
    <property type="entry name" value="His_PPase_superfam"/>
</dbReference>
<dbReference type="PANTHER" id="PTHR47623:SF1">
    <property type="entry name" value="OS09G0287300 PROTEIN"/>
    <property type="match status" value="1"/>
</dbReference>
<dbReference type="EMBL" id="JACHMN010000003">
    <property type="protein sequence ID" value="MBB5873309.1"/>
    <property type="molecule type" value="Genomic_DNA"/>
</dbReference>
<evidence type="ECO:0000313" key="1">
    <source>
        <dbReference type="EMBL" id="MBB5873309.1"/>
    </source>
</evidence>
<dbReference type="InterPro" id="IPR013078">
    <property type="entry name" value="His_Pase_superF_clade-1"/>
</dbReference>
<reference evidence="1 2" key="1">
    <citation type="submission" date="2020-08" db="EMBL/GenBank/DDBJ databases">
        <title>Sequencing the genomes of 1000 actinobacteria strains.</title>
        <authorList>
            <person name="Klenk H.-P."/>
        </authorList>
    </citation>
    <scope>NUCLEOTIDE SEQUENCE [LARGE SCALE GENOMIC DNA]</scope>
    <source>
        <strain evidence="1 2">DSM 45362</strain>
    </source>
</reference>
<dbReference type="SUPFAM" id="SSF53254">
    <property type="entry name" value="Phosphoglycerate mutase-like"/>
    <property type="match status" value="1"/>
</dbReference>
<organism evidence="1 2">
    <name type="scientific">Allocatelliglobosispora scoriae</name>
    <dbReference type="NCBI Taxonomy" id="643052"/>
    <lineage>
        <taxon>Bacteria</taxon>
        <taxon>Bacillati</taxon>
        <taxon>Actinomycetota</taxon>
        <taxon>Actinomycetes</taxon>
        <taxon>Micromonosporales</taxon>
        <taxon>Micromonosporaceae</taxon>
        <taxon>Allocatelliglobosispora</taxon>
    </lineage>
</organism>
<dbReference type="SMART" id="SM00855">
    <property type="entry name" value="PGAM"/>
    <property type="match status" value="1"/>
</dbReference>
<name>A0A841C1W0_9ACTN</name>
<dbReference type="CDD" id="cd07067">
    <property type="entry name" value="HP_PGM_like"/>
    <property type="match status" value="1"/>
</dbReference>
<dbReference type="EC" id="3.1.3.-" evidence="1"/>
<evidence type="ECO:0000313" key="2">
    <source>
        <dbReference type="Proteomes" id="UP000587527"/>
    </source>
</evidence>
<comment type="caution">
    <text evidence="1">The sequence shown here is derived from an EMBL/GenBank/DDBJ whole genome shotgun (WGS) entry which is preliminary data.</text>
</comment>
<keyword evidence="2" id="KW-1185">Reference proteome</keyword>
<sequence>MTERTLIILRHAKAENPAGVADADRPLTQRGHTDAAAAGAYLSNSSLVPDLVICSPARRTRQTWHAVAMALPSAPEVVYEPSVYSGGVAEVLALVQRVVDPIATVLVIGHNPTLSQLSALLDQSGAAGELRTSGIAVHRFTGTWSELRHRSAPLTASHTGRAQL</sequence>
<keyword evidence="1" id="KW-0378">Hydrolase</keyword>
<dbReference type="Pfam" id="PF00300">
    <property type="entry name" value="His_Phos_1"/>
    <property type="match status" value="1"/>
</dbReference>
<dbReference type="AlphaFoldDB" id="A0A841C1W0"/>
<dbReference type="Proteomes" id="UP000587527">
    <property type="component" value="Unassembled WGS sequence"/>
</dbReference>
<gene>
    <name evidence="1" type="ORF">F4553_006743</name>
</gene>
<dbReference type="PANTHER" id="PTHR47623">
    <property type="entry name" value="OS09G0287300 PROTEIN"/>
    <property type="match status" value="1"/>
</dbReference>